<dbReference type="Proteomes" id="UP000306719">
    <property type="component" value="Unassembled WGS sequence"/>
</dbReference>
<dbReference type="SUPFAM" id="SSF56209">
    <property type="entry name" value="Nitrile hydratase alpha chain"/>
    <property type="match status" value="1"/>
</dbReference>
<dbReference type="Gene3D" id="3.90.330.10">
    <property type="entry name" value="Nitrile hydratase alpha /Thiocyanate hydrolase gamma"/>
    <property type="match status" value="1"/>
</dbReference>
<reference evidence="5 6" key="1">
    <citation type="submission" date="2018-01" db="EMBL/GenBank/DDBJ databases">
        <authorList>
            <person name="Paulsen S."/>
            <person name="Gram L.K."/>
        </authorList>
    </citation>
    <scope>NUCLEOTIDE SEQUENCE [LARGE SCALE GENOMIC DNA]</scope>
    <source>
        <strain evidence="4 5">S2599</strain>
        <strain evidence="3 6">S2676</strain>
    </source>
</reference>
<dbReference type="GO" id="GO:0003824">
    <property type="term" value="F:catalytic activity"/>
    <property type="evidence" value="ECO:0007669"/>
    <property type="project" value="InterPro"/>
</dbReference>
<proteinExistence type="predicted"/>
<dbReference type="Pfam" id="PF02979">
    <property type="entry name" value="NHase_alpha"/>
    <property type="match status" value="1"/>
</dbReference>
<reference evidence="5 6" key="2">
    <citation type="submission" date="2019-06" db="EMBL/GenBank/DDBJ databases">
        <title>Co-occurence of chitin degradation, pigmentation and bioactivity in marine Pseudoalteromonas.</title>
        <authorList>
            <person name="Sonnenschein E.C."/>
            <person name="Bech P.K."/>
        </authorList>
    </citation>
    <scope>NUCLEOTIDE SEQUENCE [LARGE SCALE GENOMIC DNA]</scope>
    <source>
        <strain evidence="5">S2599</strain>
        <strain evidence="6">S2676</strain>
    </source>
</reference>
<accession>A0A5S3WL99</accession>
<dbReference type="RefSeq" id="WP_054013395.1">
    <property type="nucleotide sequence ID" value="NZ_PNCH01000001.1"/>
</dbReference>
<protein>
    <recommendedName>
        <fullName evidence="2">Nitrile hydratase alpha/Thiocyanate hydrolase gamma domain-containing protein</fullName>
    </recommendedName>
</protein>
<dbReference type="AlphaFoldDB" id="A0A5S3WL99"/>
<evidence type="ECO:0000313" key="3">
    <source>
        <dbReference type="EMBL" id="TMP28423.1"/>
    </source>
</evidence>
<evidence type="ECO:0000259" key="2">
    <source>
        <dbReference type="Pfam" id="PF02979"/>
    </source>
</evidence>
<evidence type="ECO:0000313" key="6">
    <source>
        <dbReference type="Proteomes" id="UP000310249"/>
    </source>
</evidence>
<dbReference type="InterPro" id="IPR036648">
    <property type="entry name" value="CN_Hdrase_a/SCN_Hdrase_g_sf"/>
</dbReference>
<dbReference type="Proteomes" id="UP000310249">
    <property type="component" value="Unassembled WGS sequence"/>
</dbReference>
<dbReference type="EMBL" id="PNCI01000025">
    <property type="protein sequence ID" value="TMP28423.1"/>
    <property type="molecule type" value="Genomic_DNA"/>
</dbReference>
<reference evidence="3" key="3">
    <citation type="submission" date="2019-09" db="EMBL/GenBank/DDBJ databases">
        <title>Co-occurence of chitin degradation, pigmentation and bioactivity in marine Pseudoalteromonas.</title>
        <authorList>
            <person name="Sonnenschein E.C."/>
            <person name="Bech P.K."/>
        </authorList>
    </citation>
    <scope>NUCLEOTIDE SEQUENCE</scope>
    <source>
        <strain evidence="4">S2599</strain>
        <strain evidence="3">S2676</strain>
    </source>
</reference>
<evidence type="ECO:0000313" key="4">
    <source>
        <dbReference type="EMBL" id="TMP38472.1"/>
    </source>
</evidence>
<dbReference type="InterPro" id="IPR004232">
    <property type="entry name" value="CN_Hdrtase_a/SCN_Hdrlase_g"/>
</dbReference>
<sequence length="157" mass="17580">MTEPKNVSLAGDEAFLPAVNLIYNWRSTWVRAIARAWVDEEFKKLLVEDAKQAFEKMGFTGTSEILSDGEVDLWNLLDVEVKLADDNPDNQYVNPGDSTDANVEQFTHNGWYRAVEEGLLKMKLTLTLPPEPSDPKWNALALGDYEAAGKIYPITGC</sequence>
<dbReference type="OrthoDB" id="528553at2"/>
<keyword evidence="1" id="KW-0479">Metal-binding</keyword>
<name>A0A5S3WL99_9GAMM</name>
<gene>
    <name evidence="4" type="ORF">CWB98_07005</name>
    <name evidence="3" type="ORF">CWB99_11955</name>
</gene>
<dbReference type="EMBL" id="PNCJ01000009">
    <property type="protein sequence ID" value="TMP38472.1"/>
    <property type="molecule type" value="Genomic_DNA"/>
</dbReference>
<comment type="caution">
    <text evidence="3">The sequence shown here is derived from an EMBL/GenBank/DDBJ whole genome shotgun (WGS) entry which is preliminary data.</text>
</comment>
<feature type="domain" description="Nitrile hydratase alpha/Thiocyanate hydrolase gamma" evidence="2">
    <location>
        <begin position="31"/>
        <end position="63"/>
    </location>
</feature>
<evidence type="ECO:0000313" key="5">
    <source>
        <dbReference type="Proteomes" id="UP000306719"/>
    </source>
</evidence>
<dbReference type="GO" id="GO:0046914">
    <property type="term" value="F:transition metal ion binding"/>
    <property type="evidence" value="ECO:0007669"/>
    <property type="project" value="InterPro"/>
</dbReference>
<evidence type="ECO:0000256" key="1">
    <source>
        <dbReference type="ARBA" id="ARBA00022723"/>
    </source>
</evidence>
<organism evidence="3 6">
    <name type="scientific">Pseudoalteromonas rubra</name>
    <dbReference type="NCBI Taxonomy" id="43658"/>
    <lineage>
        <taxon>Bacteria</taxon>
        <taxon>Pseudomonadati</taxon>
        <taxon>Pseudomonadota</taxon>
        <taxon>Gammaproteobacteria</taxon>
        <taxon>Alteromonadales</taxon>
        <taxon>Pseudoalteromonadaceae</taxon>
        <taxon>Pseudoalteromonas</taxon>
    </lineage>
</organism>